<feature type="region of interest" description="Disordered" evidence="1">
    <location>
        <begin position="46"/>
        <end position="85"/>
    </location>
</feature>
<dbReference type="InterPro" id="IPR050490">
    <property type="entry name" value="Bact_solute-bd_prot1"/>
</dbReference>
<evidence type="ECO:0000256" key="1">
    <source>
        <dbReference type="SAM" id="MobiDB-lite"/>
    </source>
</evidence>
<evidence type="ECO:0000313" key="3">
    <source>
        <dbReference type="Proteomes" id="UP000653578"/>
    </source>
</evidence>
<gene>
    <name evidence="2" type="ORF">GC096_07990</name>
</gene>
<organism evidence="2 3">
    <name type="scientific">Paenibacillus plantarum</name>
    <dbReference type="NCBI Taxonomy" id="2654975"/>
    <lineage>
        <taxon>Bacteria</taxon>
        <taxon>Bacillati</taxon>
        <taxon>Bacillota</taxon>
        <taxon>Bacilli</taxon>
        <taxon>Bacillales</taxon>
        <taxon>Paenibacillaceae</taxon>
        <taxon>Paenibacillus</taxon>
    </lineage>
</organism>
<dbReference type="InterPro" id="IPR006059">
    <property type="entry name" value="SBP"/>
</dbReference>
<dbReference type="Proteomes" id="UP000653578">
    <property type="component" value="Unassembled WGS sequence"/>
</dbReference>
<dbReference type="PANTHER" id="PTHR43649:SF12">
    <property type="entry name" value="DIACETYLCHITOBIOSE BINDING PROTEIN DASA"/>
    <property type="match status" value="1"/>
</dbReference>
<dbReference type="Pfam" id="PF01547">
    <property type="entry name" value="SBP_bac_1"/>
    <property type="match status" value="1"/>
</dbReference>
<reference evidence="2 3" key="1">
    <citation type="submission" date="2019-10" db="EMBL/GenBank/DDBJ databases">
        <title>Description of Paenibacillus humi sp. nov.</title>
        <authorList>
            <person name="Carlier A."/>
            <person name="Qi S."/>
        </authorList>
    </citation>
    <scope>NUCLEOTIDE SEQUENCE [LARGE SCALE GENOMIC DNA]</scope>
    <source>
        <strain evidence="2 3">LMG 31461</strain>
    </source>
</reference>
<dbReference type="EMBL" id="WHNY01000026">
    <property type="protein sequence ID" value="NOU63965.1"/>
    <property type="molecule type" value="Genomic_DNA"/>
</dbReference>
<proteinExistence type="predicted"/>
<accession>A0ABX1X7J1</accession>
<protein>
    <submittedName>
        <fullName evidence="2">Extracellular solute-binding protein</fullName>
    </submittedName>
</protein>
<comment type="caution">
    <text evidence="2">The sequence shown here is derived from an EMBL/GenBank/DDBJ whole genome shotgun (WGS) entry which is preliminary data.</text>
</comment>
<dbReference type="Gene3D" id="3.40.190.10">
    <property type="entry name" value="Periplasmic binding protein-like II"/>
    <property type="match status" value="2"/>
</dbReference>
<name>A0ABX1X7J1_9BACL</name>
<feature type="compositionally biased region" description="Polar residues" evidence="1">
    <location>
        <begin position="52"/>
        <end position="64"/>
    </location>
</feature>
<dbReference type="PANTHER" id="PTHR43649">
    <property type="entry name" value="ARABINOSE-BINDING PROTEIN-RELATED"/>
    <property type="match status" value="1"/>
</dbReference>
<sequence length="563" mass="63513">MKGFEISLYIQKGMNEVEDKMKKSTLMAVVTLLAAGTVLAACSKPKEEASGASVSPTKAGSSPTAPEKRGKIKMSLYDRGNTPPAEGSITNNRWTKWINENGPADVEFVAIPRFESKQKFNTLFASGEAPDVINEFETGYRDQLYTQKQLLPLDDLIKQYAPNYSKMLEKYPIMRKIGTKPDGKLYEIGRVIPSTVQIAVFIRTDWLKKLSLPIPQTPDDLLKVAKAFTEQDPDGNGKKDTYGYSLAYLGDEAIDAMHGNTMFIKDDKLVEEEARMKAAVSFKKRLFDEAVVDRDYLTDKNGEKAKKDFLSGKLGIYVADNANVDLLTTLRSTNKEATISPMLMPKTEFGQYTIRMLNPLQMTTVVYAGSKDPVSAVKEIDFMLAEKTWKMLKFGTENVHWKNDELGCPRATNPDLRKIEIGYNTDMYMTATTIDSKEVCNVPVLDKNIPNAEEWAGIRKETRDLYENPAVPLYMLTHGEHMPTLPADLLKINNDWTQQSKDLIAKTVVSGNAYSVDQAMNDLKSLKQKIGQNQTFDWYAKWYEQNKKNAFLTKDIYQFLAKK</sequence>
<keyword evidence="3" id="KW-1185">Reference proteome</keyword>
<evidence type="ECO:0000313" key="2">
    <source>
        <dbReference type="EMBL" id="NOU63965.1"/>
    </source>
</evidence>
<dbReference type="SUPFAM" id="SSF53850">
    <property type="entry name" value="Periplasmic binding protein-like II"/>
    <property type="match status" value="1"/>
</dbReference>